<dbReference type="InParanoid" id="G4TCL2"/>
<evidence type="ECO:0000259" key="4">
    <source>
        <dbReference type="Pfam" id="PF24883"/>
    </source>
</evidence>
<dbReference type="Pfam" id="PF00400">
    <property type="entry name" value="WD40"/>
    <property type="match status" value="3"/>
</dbReference>
<protein>
    <submittedName>
        <fullName evidence="5">Related to WD40-repeat protein (Notchless protein)</fullName>
    </submittedName>
</protein>
<dbReference type="STRING" id="1109443.G4TCL2"/>
<dbReference type="HOGENOM" id="CLU_000288_6_0_1"/>
<dbReference type="AlphaFoldDB" id="G4TCL2"/>
<keyword evidence="1 3" id="KW-0853">WD repeat</keyword>
<keyword evidence="6" id="KW-1185">Reference proteome</keyword>
<dbReference type="InterPro" id="IPR015943">
    <property type="entry name" value="WD40/YVTN_repeat-like_dom_sf"/>
</dbReference>
<feature type="repeat" description="WD" evidence="3">
    <location>
        <begin position="495"/>
        <end position="536"/>
    </location>
</feature>
<dbReference type="GO" id="GO:1990234">
    <property type="term" value="C:transferase complex"/>
    <property type="evidence" value="ECO:0007669"/>
    <property type="project" value="UniProtKB-ARBA"/>
</dbReference>
<dbReference type="OrthoDB" id="163438at2759"/>
<dbReference type="Gene3D" id="2.130.10.10">
    <property type="entry name" value="YVTN repeat-like/Quinoprotein amine dehydrogenase"/>
    <property type="match status" value="2"/>
</dbReference>
<dbReference type="PANTHER" id="PTHR22847:SF637">
    <property type="entry name" value="WD REPEAT DOMAIN 5B"/>
    <property type="match status" value="1"/>
</dbReference>
<dbReference type="InterPro" id="IPR019775">
    <property type="entry name" value="WD40_repeat_CS"/>
</dbReference>
<evidence type="ECO:0000256" key="2">
    <source>
        <dbReference type="ARBA" id="ARBA00022737"/>
    </source>
</evidence>
<dbReference type="InterPro" id="IPR036322">
    <property type="entry name" value="WD40_repeat_dom_sf"/>
</dbReference>
<feature type="repeat" description="WD" evidence="3">
    <location>
        <begin position="452"/>
        <end position="493"/>
    </location>
</feature>
<name>G4TCL2_SERID</name>
<dbReference type="PROSITE" id="PS50082">
    <property type="entry name" value="WD_REPEATS_2"/>
    <property type="match status" value="3"/>
</dbReference>
<dbReference type="Proteomes" id="UP000007148">
    <property type="component" value="Unassembled WGS sequence"/>
</dbReference>
<dbReference type="CDD" id="cd00200">
    <property type="entry name" value="WD40"/>
    <property type="match status" value="1"/>
</dbReference>
<evidence type="ECO:0000256" key="3">
    <source>
        <dbReference type="PROSITE-ProRule" id="PRU00221"/>
    </source>
</evidence>
<comment type="caution">
    <text evidence="5">The sequence shown here is derived from an EMBL/GenBank/DDBJ whole genome shotgun (WGS) entry which is preliminary data.</text>
</comment>
<dbReference type="SMART" id="SM00320">
    <property type="entry name" value="WD40"/>
    <property type="match status" value="3"/>
</dbReference>
<evidence type="ECO:0000313" key="5">
    <source>
        <dbReference type="EMBL" id="CCA69055.1"/>
    </source>
</evidence>
<accession>G4TCL2</accession>
<keyword evidence="2" id="KW-0677">Repeat</keyword>
<dbReference type="Pfam" id="PF24883">
    <property type="entry name" value="NPHP3_N"/>
    <property type="match status" value="1"/>
</dbReference>
<organism evidence="5 6">
    <name type="scientific">Serendipita indica (strain DSM 11827)</name>
    <name type="common">Root endophyte fungus</name>
    <name type="synonym">Piriformospora indica</name>
    <dbReference type="NCBI Taxonomy" id="1109443"/>
    <lineage>
        <taxon>Eukaryota</taxon>
        <taxon>Fungi</taxon>
        <taxon>Dikarya</taxon>
        <taxon>Basidiomycota</taxon>
        <taxon>Agaricomycotina</taxon>
        <taxon>Agaricomycetes</taxon>
        <taxon>Sebacinales</taxon>
        <taxon>Serendipitaceae</taxon>
        <taxon>Serendipita</taxon>
    </lineage>
</organism>
<sequence>MRSPLGEQFRTLIIGPLSHSDKRVIIVIDAIDECRSGSQRRELVETIAMGVRGSKNLKIFMTSRPDPVIEAVLKGVSIKEKLEDRLHDINHPDNTNDIEVYVDQSLHLVLPKDKRQRLVKKANSLFIWASTACRMLTSETSLSSPEDIYDLLISTDQPGVIDDVYGLVFERTDPQYYAVMCAMLALLVAAFEPLTVDDLDDLLKHARVRGSAKALVQNLGSVLSVDPGTHLIQFRHPTLVEYLRRCSIAPTPDRRNRLYLNVADAHGQAASWCLKRFKSPTGGLKFNICQIESSFLLNRQIPDLDARVSKFIPRRLRYASSHWSFHLAETDDRWRRALKSEIVYVTKSPHVLYWVEILSLTGGVPRAIAGLRAVTRHIKAEEGFQTRLTEIRRFLMAFSVAIQDSTPHIYISALPFTPTKSMLRSESLPLYANTLTVTQGLEEMYPSLPRTLRGHQRQINAVRFSPDGSRIASGSDDKTVRLWDADTGQPLGEPLQGHKDTVQAVGFSPDGSRIVSGSSDMTIRLWDADTGQPLGEPLRGHKFSVLAVGFSADGSRIISGSSDMTVRLWDADTGQLLGEPLRESSLAPPAR</sequence>
<proteinExistence type="predicted"/>
<dbReference type="PROSITE" id="PS50294">
    <property type="entry name" value="WD_REPEATS_REGION"/>
    <property type="match status" value="3"/>
</dbReference>
<dbReference type="PROSITE" id="PS00678">
    <property type="entry name" value="WD_REPEATS_1"/>
    <property type="match status" value="3"/>
</dbReference>
<gene>
    <name evidence="5" type="ORF">PIIN_02914</name>
</gene>
<dbReference type="PRINTS" id="PR00320">
    <property type="entry name" value="GPROTEINBRPT"/>
</dbReference>
<feature type="domain" description="Nephrocystin 3-like N-terminal" evidence="4">
    <location>
        <begin position="18"/>
        <end position="64"/>
    </location>
</feature>
<dbReference type="PANTHER" id="PTHR22847">
    <property type="entry name" value="WD40 REPEAT PROTEIN"/>
    <property type="match status" value="1"/>
</dbReference>
<evidence type="ECO:0000256" key="1">
    <source>
        <dbReference type="ARBA" id="ARBA00022574"/>
    </source>
</evidence>
<dbReference type="eggNOG" id="KOG0266">
    <property type="taxonomic scope" value="Eukaryota"/>
</dbReference>
<feature type="repeat" description="WD" evidence="3">
    <location>
        <begin position="538"/>
        <end position="579"/>
    </location>
</feature>
<evidence type="ECO:0000313" key="6">
    <source>
        <dbReference type="Proteomes" id="UP000007148"/>
    </source>
</evidence>
<dbReference type="EMBL" id="CAFZ01000046">
    <property type="protein sequence ID" value="CCA69055.1"/>
    <property type="molecule type" value="Genomic_DNA"/>
</dbReference>
<reference evidence="5 6" key="1">
    <citation type="journal article" date="2011" name="PLoS Pathog.">
        <title>Endophytic Life Strategies Decoded by Genome and Transcriptome Analyses of the Mutualistic Root Symbiont Piriformospora indica.</title>
        <authorList>
            <person name="Zuccaro A."/>
            <person name="Lahrmann U."/>
            <person name="Guldener U."/>
            <person name="Langen G."/>
            <person name="Pfiffi S."/>
            <person name="Biedenkopf D."/>
            <person name="Wong P."/>
            <person name="Samans B."/>
            <person name="Grimm C."/>
            <person name="Basiewicz M."/>
            <person name="Murat C."/>
            <person name="Martin F."/>
            <person name="Kogel K.H."/>
        </authorList>
    </citation>
    <scope>NUCLEOTIDE SEQUENCE [LARGE SCALE GENOMIC DNA]</scope>
    <source>
        <strain evidence="5 6">DSM 11827</strain>
    </source>
</reference>
<dbReference type="SUPFAM" id="SSF50978">
    <property type="entry name" value="WD40 repeat-like"/>
    <property type="match status" value="1"/>
</dbReference>
<dbReference type="InterPro" id="IPR001680">
    <property type="entry name" value="WD40_rpt"/>
</dbReference>
<dbReference type="InterPro" id="IPR056884">
    <property type="entry name" value="NPHP3-like_N"/>
</dbReference>
<dbReference type="InterPro" id="IPR020472">
    <property type="entry name" value="WD40_PAC1"/>
</dbReference>